<keyword evidence="3" id="KW-0863">Zinc-finger</keyword>
<feature type="region of interest" description="Disordered" evidence="6">
    <location>
        <begin position="90"/>
        <end position="109"/>
    </location>
</feature>
<dbReference type="InterPro" id="IPR036957">
    <property type="entry name" value="Znf_PARP_sf"/>
</dbReference>
<keyword evidence="5" id="KW-0539">Nucleus</keyword>
<dbReference type="EMBL" id="JBBWWR010000013">
    <property type="protein sequence ID" value="KAK8955974.1"/>
    <property type="molecule type" value="Genomic_DNA"/>
</dbReference>
<dbReference type="Pfam" id="PF21728">
    <property type="entry name" value="PADR1_N"/>
    <property type="match status" value="1"/>
</dbReference>
<organism evidence="8 9">
    <name type="scientific">Platanthera guangdongensis</name>
    <dbReference type="NCBI Taxonomy" id="2320717"/>
    <lineage>
        <taxon>Eukaryota</taxon>
        <taxon>Viridiplantae</taxon>
        <taxon>Streptophyta</taxon>
        <taxon>Embryophyta</taxon>
        <taxon>Tracheophyta</taxon>
        <taxon>Spermatophyta</taxon>
        <taxon>Magnoliopsida</taxon>
        <taxon>Liliopsida</taxon>
        <taxon>Asparagales</taxon>
        <taxon>Orchidaceae</taxon>
        <taxon>Orchidoideae</taxon>
        <taxon>Orchideae</taxon>
        <taxon>Orchidinae</taxon>
        <taxon>Platanthera</taxon>
    </lineage>
</organism>
<evidence type="ECO:0000256" key="6">
    <source>
        <dbReference type="SAM" id="MobiDB-lite"/>
    </source>
</evidence>
<evidence type="ECO:0000256" key="2">
    <source>
        <dbReference type="ARBA" id="ARBA00022723"/>
    </source>
</evidence>
<proteinExistence type="predicted"/>
<feature type="region of interest" description="Disordered" evidence="6">
    <location>
        <begin position="258"/>
        <end position="277"/>
    </location>
</feature>
<evidence type="ECO:0000313" key="8">
    <source>
        <dbReference type="EMBL" id="KAK8955974.1"/>
    </source>
</evidence>
<keyword evidence="4" id="KW-0862">Zinc</keyword>
<protein>
    <submittedName>
        <fullName evidence="8">Poly [ADP-ribose] polymerase 1</fullName>
    </submittedName>
</protein>
<comment type="caution">
    <text evidence="8">The sequence shown here is derived from an EMBL/GenBank/DDBJ whole genome shotgun (WGS) entry which is preliminary data.</text>
</comment>
<evidence type="ECO:0000259" key="7">
    <source>
        <dbReference type="PROSITE" id="PS50064"/>
    </source>
</evidence>
<dbReference type="Pfam" id="PF00645">
    <property type="entry name" value="zf-PARP"/>
    <property type="match status" value="2"/>
</dbReference>
<feature type="region of interest" description="Disordered" evidence="6">
    <location>
        <begin position="181"/>
        <end position="231"/>
    </location>
</feature>
<gene>
    <name evidence="8" type="primary">PARP1</name>
    <name evidence="8" type="ORF">KSP40_PGU016796</name>
</gene>
<evidence type="ECO:0000256" key="4">
    <source>
        <dbReference type="ARBA" id="ARBA00022833"/>
    </source>
</evidence>
<dbReference type="Gene3D" id="1.10.20.130">
    <property type="match status" value="1"/>
</dbReference>
<dbReference type="PANTHER" id="PTHR12083">
    <property type="entry name" value="BIFUNCTIONAL POLYNUCLEOTIDE PHOSPHATASE/KINASE"/>
    <property type="match status" value="1"/>
</dbReference>
<dbReference type="PANTHER" id="PTHR12083:SF9">
    <property type="entry name" value="BIFUNCTIONAL POLYNUCLEOTIDE PHOSPHATASE_KINASE"/>
    <property type="match status" value="1"/>
</dbReference>
<dbReference type="SMART" id="SM01336">
    <property type="entry name" value="zf-PARP"/>
    <property type="match status" value="2"/>
</dbReference>
<feature type="domain" description="PARP-type" evidence="7">
    <location>
        <begin position="104"/>
        <end position="184"/>
    </location>
</feature>
<name>A0ABR2M0K8_9ASPA</name>
<evidence type="ECO:0000256" key="5">
    <source>
        <dbReference type="ARBA" id="ARBA00023242"/>
    </source>
</evidence>
<sequence>MATAAPPKPWKAEYAKSGRSSCKTCKSPIDKDKLRLGKMIVATQFDGFMPMWNHASCILKKANQIKAVDDVEGLDLLRWQDQQEIRKYVEGGATSTPTSSDADSSIEVSQTSRATCKHCSEKILKGMVRISMKPEGQGSRSIAWHHANCFREISPSLDVEKVFGWDNLPLQDKETVSSMFKKGTTTTKKGTKEVVLQQATSRETKRRKVGSGQISKDLGNDSSGANSDLERKLEEQSKALWSIKDELKQQVTIAELREMLEANDHDPAGSENDLRER</sequence>
<dbReference type="PROSITE" id="PS50064">
    <property type="entry name" value="ZF_PARP_2"/>
    <property type="match status" value="2"/>
</dbReference>
<evidence type="ECO:0000256" key="3">
    <source>
        <dbReference type="ARBA" id="ARBA00022771"/>
    </source>
</evidence>
<dbReference type="PROSITE" id="PS52007">
    <property type="entry name" value="PADR1"/>
    <property type="match status" value="1"/>
</dbReference>
<comment type="subcellular location">
    <subcellularLocation>
        <location evidence="1">Nucleus</location>
    </subcellularLocation>
</comment>
<reference evidence="8 9" key="1">
    <citation type="journal article" date="2022" name="Nat. Plants">
        <title>Genomes of leafy and leafless Platanthera orchids illuminate the evolution of mycoheterotrophy.</title>
        <authorList>
            <person name="Li M.H."/>
            <person name="Liu K.W."/>
            <person name="Li Z."/>
            <person name="Lu H.C."/>
            <person name="Ye Q.L."/>
            <person name="Zhang D."/>
            <person name="Wang J.Y."/>
            <person name="Li Y.F."/>
            <person name="Zhong Z.M."/>
            <person name="Liu X."/>
            <person name="Yu X."/>
            <person name="Liu D.K."/>
            <person name="Tu X.D."/>
            <person name="Liu B."/>
            <person name="Hao Y."/>
            <person name="Liao X.Y."/>
            <person name="Jiang Y.T."/>
            <person name="Sun W.H."/>
            <person name="Chen J."/>
            <person name="Chen Y.Q."/>
            <person name="Ai Y."/>
            <person name="Zhai J.W."/>
            <person name="Wu S.S."/>
            <person name="Zhou Z."/>
            <person name="Hsiao Y.Y."/>
            <person name="Wu W.L."/>
            <person name="Chen Y.Y."/>
            <person name="Lin Y.F."/>
            <person name="Hsu J.L."/>
            <person name="Li C.Y."/>
            <person name="Wang Z.W."/>
            <person name="Zhao X."/>
            <person name="Zhong W.Y."/>
            <person name="Ma X.K."/>
            <person name="Ma L."/>
            <person name="Huang J."/>
            <person name="Chen G.Z."/>
            <person name="Huang M.Z."/>
            <person name="Huang L."/>
            <person name="Peng D.H."/>
            <person name="Luo Y.B."/>
            <person name="Zou S.Q."/>
            <person name="Chen S.P."/>
            <person name="Lan S."/>
            <person name="Tsai W.C."/>
            <person name="Van de Peer Y."/>
            <person name="Liu Z.J."/>
        </authorList>
    </citation>
    <scope>NUCLEOTIDE SEQUENCE [LARGE SCALE GENOMIC DNA]</scope>
    <source>
        <strain evidence="8">Lor288</strain>
    </source>
</reference>
<dbReference type="SUPFAM" id="SSF57716">
    <property type="entry name" value="Glucocorticoid receptor-like (DNA-binding domain)"/>
    <property type="match status" value="2"/>
</dbReference>
<feature type="domain" description="PARP-type" evidence="7">
    <location>
        <begin position="10"/>
        <end position="93"/>
    </location>
</feature>
<evidence type="ECO:0000313" key="9">
    <source>
        <dbReference type="Proteomes" id="UP001412067"/>
    </source>
</evidence>
<dbReference type="Proteomes" id="UP001412067">
    <property type="component" value="Unassembled WGS sequence"/>
</dbReference>
<dbReference type="InterPro" id="IPR001510">
    <property type="entry name" value="Znf_PARP"/>
</dbReference>
<dbReference type="Gene3D" id="3.30.1740.10">
    <property type="entry name" value="Zinc finger, PARP-type"/>
    <property type="match status" value="2"/>
</dbReference>
<dbReference type="InterPro" id="IPR049296">
    <property type="entry name" value="PARP1-like_PADR1_N"/>
</dbReference>
<feature type="compositionally biased region" description="Low complexity" evidence="6">
    <location>
        <begin position="93"/>
        <end position="105"/>
    </location>
</feature>
<keyword evidence="9" id="KW-1185">Reference proteome</keyword>
<accession>A0ABR2M0K8</accession>
<keyword evidence="2" id="KW-0479">Metal-binding</keyword>
<evidence type="ECO:0000256" key="1">
    <source>
        <dbReference type="ARBA" id="ARBA00004123"/>
    </source>
</evidence>